<accession>A0A4V2T4M9</accession>
<sequence>MPEALEQIRNQLNEYFQSLDKKQKTKIFLSTLFILISLTAIILYFSRPQYVVLHNDLSAKEAGEVLNILESNGIKAKLDTSSVVKVPRKDLEKSQVALATQGIPSDNISEDLFVGSSFMQTSEDRARDSRIKKQNYLRMTIEQIPGIERAVVNLSIPERTGFVLSNDVDIAKASVYLALSKNNLDNPSVEGIVGLVANAVPGLSPENVTVHGTDGRILNSKKSDDGDFSNATEQLSLQQVVKNDLEKSITDFLSVVYGYGNVAVMANVKLDFNSEVMEVREFSPPIEGENEGIIRSMQSLESMARNGGADGIPGTDTNTEDPTQYAEIDANTSTYTEASKTINYEINEVYKKIVKAKGQIQDITVAVFVNTSNLPDGSLSDEERRELTNMVSAAAGLDTRVVQVAAREFNIDIKDNWQSIFDDATLGTKPIVPLWAIPLLAFLILGLGYFGYRTITKKKNKEELEPIFDTQVQKPVFEEIDLELSGSQVKQQVERLVSKKPDAVAQLLKNWLSED</sequence>
<keyword evidence="7 10" id="KW-0472">Membrane</keyword>
<evidence type="ECO:0000256" key="6">
    <source>
        <dbReference type="ARBA" id="ARBA00022989"/>
    </source>
</evidence>
<keyword evidence="6 10" id="KW-1133">Transmembrane helix</keyword>
<comment type="function">
    <text evidence="9">The M ring may be actively involved in energy transduction.</text>
</comment>
<dbReference type="EMBL" id="SLYC01000004">
    <property type="protein sequence ID" value="TCQ05854.1"/>
    <property type="molecule type" value="Genomic_DNA"/>
</dbReference>
<dbReference type="GO" id="GO:0009431">
    <property type="term" value="C:bacterial-type flagellum basal body, MS ring"/>
    <property type="evidence" value="ECO:0007669"/>
    <property type="project" value="InterPro"/>
</dbReference>
<dbReference type="InterPro" id="IPR043427">
    <property type="entry name" value="YscJ/FliF"/>
</dbReference>
<evidence type="ECO:0000259" key="12">
    <source>
        <dbReference type="Pfam" id="PF08345"/>
    </source>
</evidence>
<dbReference type="PANTHER" id="PTHR30046:SF0">
    <property type="entry name" value="FLAGELLAR M-RING PROTEIN"/>
    <property type="match status" value="1"/>
</dbReference>
<name>A0A4V2T4M9_9FIRM</name>
<dbReference type="PANTHER" id="PTHR30046">
    <property type="entry name" value="FLAGELLAR M-RING PROTEIN"/>
    <property type="match status" value="1"/>
</dbReference>
<keyword evidence="13" id="KW-0966">Cell projection</keyword>
<evidence type="ECO:0000256" key="8">
    <source>
        <dbReference type="ARBA" id="ARBA00023143"/>
    </source>
</evidence>
<feature type="domain" description="Flagellar M-ring N-terminal" evidence="11">
    <location>
        <begin position="46"/>
        <end position="219"/>
    </location>
</feature>
<keyword evidence="5 10" id="KW-0812">Transmembrane</keyword>
<feature type="transmembrane region" description="Helical" evidence="10">
    <location>
        <begin position="432"/>
        <end position="452"/>
    </location>
</feature>
<dbReference type="InterPro" id="IPR006182">
    <property type="entry name" value="FliF_N_dom"/>
</dbReference>
<dbReference type="InterPro" id="IPR013556">
    <property type="entry name" value="Flag_M-ring_C"/>
</dbReference>
<dbReference type="GO" id="GO:0071973">
    <property type="term" value="P:bacterial-type flagellum-dependent cell motility"/>
    <property type="evidence" value="ECO:0007669"/>
    <property type="project" value="InterPro"/>
</dbReference>
<keyword evidence="4" id="KW-1003">Cell membrane</keyword>
<evidence type="ECO:0000256" key="3">
    <source>
        <dbReference type="ARBA" id="ARBA00007971"/>
    </source>
</evidence>
<dbReference type="Gene3D" id="3.30.300.30">
    <property type="match status" value="1"/>
</dbReference>
<dbReference type="InterPro" id="IPR000067">
    <property type="entry name" value="FlgMring_FliF"/>
</dbReference>
<proteinExistence type="inferred from homology"/>
<comment type="similarity">
    <text evidence="3 9">Belongs to the FliF family.</text>
</comment>
<protein>
    <recommendedName>
        <fullName evidence="9">Flagellar M-ring protein</fullName>
    </recommendedName>
</protein>
<evidence type="ECO:0000256" key="7">
    <source>
        <dbReference type="ARBA" id="ARBA00023136"/>
    </source>
</evidence>
<dbReference type="Pfam" id="PF01514">
    <property type="entry name" value="YscJ_FliF"/>
    <property type="match status" value="1"/>
</dbReference>
<evidence type="ECO:0000256" key="9">
    <source>
        <dbReference type="PIRNR" id="PIRNR004862"/>
    </source>
</evidence>
<keyword evidence="13" id="KW-0282">Flagellum</keyword>
<evidence type="ECO:0000256" key="10">
    <source>
        <dbReference type="SAM" id="Phobius"/>
    </source>
</evidence>
<keyword evidence="13" id="KW-0969">Cilium</keyword>
<evidence type="ECO:0000259" key="11">
    <source>
        <dbReference type="Pfam" id="PF01514"/>
    </source>
</evidence>
<evidence type="ECO:0000256" key="2">
    <source>
        <dbReference type="ARBA" id="ARBA00004651"/>
    </source>
</evidence>
<dbReference type="AlphaFoldDB" id="A0A4V2T4M9"/>
<evidence type="ECO:0000313" key="13">
    <source>
        <dbReference type="EMBL" id="TCQ05854.1"/>
    </source>
</evidence>
<dbReference type="GO" id="GO:0005886">
    <property type="term" value="C:plasma membrane"/>
    <property type="evidence" value="ECO:0007669"/>
    <property type="project" value="UniProtKB-SubCell"/>
</dbReference>
<evidence type="ECO:0000256" key="4">
    <source>
        <dbReference type="ARBA" id="ARBA00022475"/>
    </source>
</evidence>
<dbReference type="OrthoDB" id="9807026at2"/>
<dbReference type="RefSeq" id="WP_132847591.1">
    <property type="nucleotide sequence ID" value="NZ_CP058648.1"/>
</dbReference>
<dbReference type="GO" id="GO:0003774">
    <property type="term" value="F:cytoskeletal motor activity"/>
    <property type="evidence" value="ECO:0007669"/>
    <property type="project" value="InterPro"/>
</dbReference>
<feature type="domain" description="Flagellar M-ring C-terminal" evidence="12">
    <location>
        <begin position="253"/>
        <end position="400"/>
    </location>
</feature>
<reference evidence="13 14" key="1">
    <citation type="submission" date="2019-03" db="EMBL/GenBank/DDBJ databases">
        <title>Genomic Encyclopedia of Type Strains, Phase IV (KMG-IV): sequencing the most valuable type-strain genomes for metagenomic binning, comparative biology and taxonomic classification.</title>
        <authorList>
            <person name="Goeker M."/>
        </authorList>
    </citation>
    <scope>NUCLEOTIDE SEQUENCE [LARGE SCALE GENOMIC DNA]</scope>
    <source>
        <strain evidence="13 14">DSM 100013</strain>
    </source>
</reference>
<organism evidence="13 14">
    <name type="scientific">Serpentinicella alkaliphila</name>
    <dbReference type="NCBI Taxonomy" id="1734049"/>
    <lineage>
        <taxon>Bacteria</taxon>
        <taxon>Bacillati</taxon>
        <taxon>Bacillota</taxon>
        <taxon>Clostridia</taxon>
        <taxon>Peptostreptococcales</taxon>
        <taxon>Natronincolaceae</taxon>
        <taxon>Serpentinicella</taxon>
    </lineage>
</organism>
<dbReference type="PIRSF" id="PIRSF004862">
    <property type="entry name" value="FliF"/>
    <property type="match status" value="1"/>
</dbReference>
<comment type="caution">
    <text evidence="13">The sequence shown here is derived from an EMBL/GenBank/DDBJ whole genome shotgun (WGS) entry which is preliminary data.</text>
</comment>
<dbReference type="PRINTS" id="PR01009">
    <property type="entry name" value="FLGMRINGFLIF"/>
</dbReference>
<evidence type="ECO:0000256" key="1">
    <source>
        <dbReference type="ARBA" id="ARBA00004117"/>
    </source>
</evidence>
<keyword evidence="14" id="KW-1185">Reference proteome</keyword>
<dbReference type="NCBIfam" id="TIGR00206">
    <property type="entry name" value="fliF"/>
    <property type="match status" value="1"/>
</dbReference>
<keyword evidence="8 9" id="KW-0975">Bacterial flagellum</keyword>
<feature type="transmembrane region" description="Helical" evidence="10">
    <location>
        <begin position="27"/>
        <end position="45"/>
    </location>
</feature>
<gene>
    <name evidence="13" type="ORF">EDD79_100435</name>
</gene>
<dbReference type="Pfam" id="PF08345">
    <property type="entry name" value="YscJ_FliF_C"/>
    <property type="match status" value="1"/>
</dbReference>
<dbReference type="InterPro" id="IPR045851">
    <property type="entry name" value="AMP-bd_C_sf"/>
</dbReference>
<dbReference type="Proteomes" id="UP000295504">
    <property type="component" value="Unassembled WGS sequence"/>
</dbReference>
<comment type="subcellular location">
    <subcellularLocation>
        <location evidence="1 9">Bacterial flagellum basal body</location>
    </subcellularLocation>
    <subcellularLocation>
        <location evidence="2">Cell membrane</location>
        <topology evidence="2">Multi-pass membrane protein</topology>
    </subcellularLocation>
</comment>
<evidence type="ECO:0000313" key="14">
    <source>
        <dbReference type="Proteomes" id="UP000295504"/>
    </source>
</evidence>
<evidence type="ECO:0000256" key="5">
    <source>
        <dbReference type="ARBA" id="ARBA00022692"/>
    </source>
</evidence>